<evidence type="ECO:0000256" key="2">
    <source>
        <dbReference type="ARBA" id="ARBA00022729"/>
    </source>
</evidence>
<dbReference type="WBParaSite" id="MCU_004888-RA">
    <property type="protein sequence ID" value="MCU_004888-RA"/>
    <property type="gene ID" value="MCU_004888"/>
</dbReference>
<name>A0A5K3F2C1_MESCO</name>
<comment type="similarity">
    <text evidence="1">Belongs to the canopy family.</text>
</comment>
<dbReference type="AlphaFoldDB" id="A0A5K3F2C1"/>
<evidence type="ECO:0000259" key="4">
    <source>
        <dbReference type="Pfam" id="PF11938"/>
    </source>
</evidence>
<evidence type="ECO:0000256" key="3">
    <source>
        <dbReference type="SAM" id="SignalP"/>
    </source>
</evidence>
<organism evidence="5">
    <name type="scientific">Mesocestoides corti</name>
    <name type="common">Flatworm</name>
    <dbReference type="NCBI Taxonomy" id="53468"/>
    <lineage>
        <taxon>Eukaryota</taxon>
        <taxon>Metazoa</taxon>
        <taxon>Spiralia</taxon>
        <taxon>Lophotrochozoa</taxon>
        <taxon>Platyhelminthes</taxon>
        <taxon>Cestoda</taxon>
        <taxon>Eucestoda</taxon>
        <taxon>Cyclophyllidea</taxon>
        <taxon>Mesocestoididae</taxon>
        <taxon>Mesocestoides</taxon>
    </lineage>
</organism>
<accession>A0A5K3F2C1</accession>
<evidence type="ECO:0000313" key="5">
    <source>
        <dbReference type="WBParaSite" id="MCU_004888-RA"/>
    </source>
</evidence>
<dbReference type="PANTHER" id="PTHR15382">
    <property type="entry name" value="CTG4A-RELATED"/>
    <property type="match status" value="1"/>
</dbReference>
<dbReference type="WBParaSite" id="MCU_004888-RB">
    <property type="protein sequence ID" value="MCU_004888-RB"/>
    <property type="gene ID" value="MCU_004888"/>
</dbReference>
<protein>
    <submittedName>
        <fullName evidence="5 6">DUF3456 domain-containing protein</fullName>
    </submittedName>
</protein>
<dbReference type="Pfam" id="PF11938">
    <property type="entry name" value="DUF3456"/>
    <property type="match status" value="1"/>
</dbReference>
<sequence>MKVFLAITSCLLIGAFGKLSGETFEDDRGVKLPTACEVCKLFVHEFMIRYNETDSSALVDSYGLPNKKIPYAESEMRLTEIMEDPDLCTRMLQYRVHKERKDSTRFQKSRPQTFETLQKLIEQGVDVKVDIPPALWDNPSVEITVLRQQCEKLVYDYERWIEEWFYDRHGEASLSDFLCRKHVLNDMPAGCF</sequence>
<feature type="domain" description="DUF3456" evidence="4">
    <location>
        <begin position="36"/>
        <end position="182"/>
    </location>
</feature>
<dbReference type="PANTHER" id="PTHR15382:SF8">
    <property type="entry name" value="CANOPY B"/>
    <property type="match status" value="1"/>
</dbReference>
<proteinExistence type="inferred from homology"/>
<keyword evidence="2 3" id="KW-0732">Signal</keyword>
<feature type="signal peptide" evidence="3">
    <location>
        <begin position="1"/>
        <end position="21"/>
    </location>
</feature>
<reference evidence="5 6" key="1">
    <citation type="submission" date="2019-11" db="UniProtKB">
        <authorList>
            <consortium name="WormBaseParasite"/>
        </authorList>
    </citation>
    <scope>IDENTIFICATION</scope>
</reference>
<feature type="chain" id="PRO_5043207545" evidence="3">
    <location>
        <begin position="22"/>
        <end position="192"/>
    </location>
</feature>
<dbReference type="InterPro" id="IPR021852">
    <property type="entry name" value="DUF3456"/>
</dbReference>
<evidence type="ECO:0000256" key="1">
    <source>
        <dbReference type="ARBA" id="ARBA00007285"/>
    </source>
</evidence>
<evidence type="ECO:0000313" key="6">
    <source>
        <dbReference type="WBParaSite" id="MCU_004888-RB"/>
    </source>
</evidence>